<comment type="caution">
    <text evidence="2">The sequence shown here is derived from an EMBL/GenBank/DDBJ whole genome shotgun (WGS) entry which is preliminary data.</text>
</comment>
<name>A0ABU3AEM1_9FLAO</name>
<organism evidence="2 3">
    <name type="scientific">Croceitalea rosinachiae</name>
    <dbReference type="NCBI Taxonomy" id="3075596"/>
    <lineage>
        <taxon>Bacteria</taxon>
        <taxon>Pseudomonadati</taxon>
        <taxon>Bacteroidota</taxon>
        <taxon>Flavobacteriia</taxon>
        <taxon>Flavobacteriales</taxon>
        <taxon>Flavobacteriaceae</taxon>
        <taxon>Croceitalea</taxon>
    </lineage>
</organism>
<dbReference type="Proteomes" id="UP001255246">
    <property type="component" value="Unassembled WGS sequence"/>
</dbReference>
<sequence length="844" mass="94802">MQKFKALGLGLILFCALAQAQAPKKLSSTQIHHELQKLNFLGTALYVAAHPDDENTRLIAYLSNHVKARTAYLSLTRGDGGQNLIGPELRELLGLLRTQELLGARRVDGGEQRFSRANDFGYSKHPDETLEIWDKEQVLEDVVWTIRNLRPDVIINRFDHRSPGTTHGHHTASAMLSVEAFNLAANKSAYPEQLSLTDIWQPKRIFFNTNWWFYGSRENFEKADKSNMLKMDVGVYYPELGISNNEIASLASSQHLCQGFGRISLRGSQDEYVELLKGDLPPDKSNLFDGINTTWSRIENGEAIGNILYAIENDFNFKDPSSHLGQLIEAYELLQNIEDEHWKSLKSEHLKEIILACSGIYLEANASAASAVQNENLKVTFEVLNRSEVDVRLYKIHIKNSQNSLSPNLSLVENKKENLELEFVIPENNAYTSPYWLNEKGSLGMYKVSDKSLIGKPETPAAFEAIFQLDFSGTTLDFTKPVFRRYSKPDKGELFEPFVILPEVTASFTDDVMIFSDSQPKKVALAIRAGKNDISGIARIKYPVGWSVQPEALNFSITQKGEVQTVYFEVTPPANESEGYISPSLTVNDKNYDKSLAEISYDHIPKQSILLPSEAKVVRLNIQKSGENIGYIVGAGDKVPESLEQIGYNVQTINVSEIEKGTLDKYDGIVVGIRAYNVVEELKFKQSHLLDYVKEGGNLIIQYNTANRWRNQFENIAPYSLTISRDRVTNENAEVSILAKDHALVNFPNTIDKTDFDGWVQERGLYFPNEWGEEFTPILSMSDKGETAKTGSLLVAPYGKGNYIYTGLSFFRELPAGVSGAYKLFANMLSLGKENIKNEDEIKG</sequence>
<dbReference type="InterPro" id="IPR024078">
    <property type="entry name" value="LmbE-like_dom_sf"/>
</dbReference>
<dbReference type="SUPFAM" id="SSF52317">
    <property type="entry name" value="Class I glutamine amidotransferase-like"/>
    <property type="match status" value="1"/>
</dbReference>
<feature type="signal peptide" evidence="1">
    <location>
        <begin position="1"/>
        <end position="20"/>
    </location>
</feature>
<dbReference type="PANTHER" id="PTHR12993">
    <property type="entry name" value="N-ACETYLGLUCOSAMINYL-PHOSPHATIDYLINOSITOL DE-N-ACETYLASE-RELATED"/>
    <property type="match status" value="1"/>
</dbReference>
<dbReference type="PANTHER" id="PTHR12993:SF11">
    <property type="entry name" value="N-ACETYLGLUCOSAMINYL-PHOSPHATIDYLINOSITOL DE-N-ACETYLASE"/>
    <property type="match status" value="1"/>
</dbReference>
<dbReference type="Pfam" id="PF02585">
    <property type="entry name" value="PIG-L"/>
    <property type="match status" value="1"/>
</dbReference>
<feature type="chain" id="PRO_5045685708" evidence="1">
    <location>
        <begin position="21"/>
        <end position="844"/>
    </location>
</feature>
<reference evidence="2 3" key="1">
    <citation type="submission" date="2023-09" db="EMBL/GenBank/DDBJ databases">
        <authorList>
            <person name="Rey-Velasco X."/>
        </authorList>
    </citation>
    <scope>NUCLEOTIDE SEQUENCE [LARGE SCALE GENOMIC DNA]</scope>
    <source>
        <strain evidence="2 3">F388</strain>
    </source>
</reference>
<dbReference type="InterPro" id="IPR029062">
    <property type="entry name" value="Class_I_gatase-like"/>
</dbReference>
<proteinExistence type="predicted"/>
<dbReference type="Gene3D" id="3.40.50.10320">
    <property type="entry name" value="LmbE-like"/>
    <property type="match status" value="1"/>
</dbReference>
<keyword evidence="1" id="KW-0732">Signal</keyword>
<dbReference type="EC" id="3.5.1.-" evidence="2"/>
<evidence type="ECO:0000313" key="3">
    <source>
        <dbReference type="Proteomes" id="UP001255246"/>
    </source>
</evidence>
<evidence type="ECO:0000256" key="1">
    <source>
        <dbReference type="SAM" id="SignalP"/>
    </source>
</evidence>
<keyword evidence="3" id="KW-1185">Reference proteome</keyword>
<evidence type="ECO:0000313" key="2">
    <source>
        <dbReference type="EMBL" id="MDT0607336.1"/>
    </source>
</evidence>
<dbReference type="GO" id="GO:0016787">
    <property type="term" value="F:hydrolase activity"/>
    <property type="evidence" value="ECO:0007669"/>
    <property type="project" value="UniProtKB-KW"/>
</dbReference>
<keyword evidence="2" id="KW-0378">Hydrolase</keyword>
<dbReference type="EMBL" id="JAVRHR010000002">
    <property type="protein sequence ID" value="MDT0607336.1"/>
    <property type="molecule type" value="Genomic_DNA"/>
</dbReference>
<protein>
    <submittedName>
        <fullName evidence="2">PIG-L family deacetylase</fullName>
        <ecNumber evidence="2">3.5.1.-</ecNumber>
    </submittedName>
</protein>
<dbReference type="SUPFAM" id="SSF102588">
    <property type="entry name" value="LmbE-like"/>
    <property type="match status" value="1"/>
</dbReference>
<gene>
    <name evidence="2" type="ORF">RM706_09860</name>
</gene>
<dbReference type="RefSeq" id="WP_311350933.1">
    <property type="nucleotide sequence ID" value="NZ_JAVRHR010000002.1"/>
</dbReference>
<accession>A0ABU3AEM1</accession>
<dbReference type="InterPro" id="IPR003737">
    <property type="entry name" value="GlcNAc_PI_deacetylase-related"/>
</dbReference>